<evidence type="ECO:0000313" key="1">
    <source>
        <dbReference type="EMBL" id="JAT17792.1"/>
    </source>
</evidence>
<evidence type="ECO:0008006" key="2">
    <source>
        <dbReference type="Google" id="ProtNLM"/>
    </source>
</evidence>
<sequence>MKNYNNIQSFLSEMLTKISSNVNEKDLCNNTPFLVGKNWKNISIHSILLKNYSFEGKAVSSRDICFMLHNAPQLKSVNLVLVDDVVPVLREICRSNSNIEKLTMKKCSSQGNLIPETVLINVLLSLRNLQSLELKQTKFTSHKFFETISLQSNITSIDVSLNEHVTLGDLMMVAHNSRILEFKMSRRYKTPKISDQEMAHLIKALKQQITLLHMDMCGLGNYTYNEIFSCSNLNDLKLNNAINLGVELLCKMSECLRNIRNLKIEGPSTIGEGDLYKALFADPTFGHQLETLKLEYYSSLSDKECCEILEVCPNLKKLSLKGSSKVTIEGICDVLVNATGLTLLNLAFLGISTFSSNILKLPSLDVLIIDQTSCELNNLLTLPEACHLKIIQLTKKNKKFG</sequence>
<protein>
    <recommendedName>
        <fullName evidence="2">F-box domain-containing protein</fullName>
    </recommendedName>
</protein>
<name>A0A1B6L244_9HEMI</name>
<dbReference type="Gene3D" id="3.80.10.10">
    <property type="entry name" value="Ribonuclease Inhibitor"/>
    <property type="match status" value="1"/>
</dbReference>
<accession>A0A1B6L244</accession>
<dbReference type="InterPro" id="IPR032675">
    <property type="entry name" value="LRR_dom_sf"/>
</dbReference>
<gene>
    <name evidence="1" type="ORF">g.6953</name>
</gene>
<dbReference type="EMBL" id="GEBQ01022185">
    <property type="protein sequence ID" value="JAT17792.1"/>
    <property type="molecule type" value="Transcribed_RNA"/>
</dbReference>
<reference evidence="1" key="1">
    <citation type="submission" date="2015-11" db="EMBL/GenBank/DDBJ databases">
        <title>De novo transcriptome assembly of four potential Pierce s Disease insect vectors from Arizona vineyards.</title>
        <authorList>
            <person name="Tassone E.E."/>
        </authorList>
    </citation>
    <scope>NUCLEOTIDE SEQUENCE</scope>
</reference>
<proteinExistence type="predicted"/>
<dbReference type="SUPFAM" id="SSF52047">
    <property type="entry name" value="RNI-like"/>
    <property type="match status" value="1"/>
</dbReference>
<organism evidence="1">
    <name type="scientific">Graphocephala atropunctata</name>
    <dbReference type="NCBI Taxonomy" id="36148"/>
    <lineage>
        <taxon>Eukaryota</taxon>
        <taxon>Metazoa</taxon>
        <taxon>Ecdysozoa</taxon>
        <taxon>Arthropoda</taxon>
        <taxon>Hexapoda</taxon>
        <taxon>Insecta</taxon>
        <taxon>Pterygota</taxon>
        <taxon>Neoptera</taxon>
        <taxon>Paraneoptera</taxon>
        <taxon>Hemiptera</taxon>
        <taxon>Auchenorrhyncha</taxon>
        <taxon>Membracoidea</taxon>
        <taxon>Cicadellidae</taxon>
        <taxon>Cicadellinae</taxon>
        <taxon>Cicadellini</taxon>
        <taxon>Graphocephala</taxon>
    </lineage>
</organism>
<dbReference type="AlphaFoldDB" id="A0A1B6L244"/>